<evidence type="ECO:0000313" key="1">
    <source>
        <dbReference type="EnsemblPlants" id="PGSC0003DMT400020748"/>
    </source>
</evidence>
<dbReference type="Gramene" id="PGSC0003DMT400020748">
    <property type="protein sequence ID" value="PGSC0003DMT400020748"/>
    <property type="gene ID" value="PGSC0003DMG400008030"/>
</dbReference>
<reference evidence="1" key="2">
    <citation type="submission" date="2015-06" db="UniProtKB">
        <authorList>
            <consortium name="EnsemblPlants"/>
        </authorList>
    </citation>
    <scope>IDENTIFICATION</scope>
    <source>
        <strain evidence="1">DM1-3 516 R44</strain>
    </source>
</reference>
<gene>
    <name evidence="1" type="primary">LOC102581113</name>
</gene>
<evidence type="ECO:0000313" key="2">
    <source>
        <dbReference type="Proteomes" id="UP000011115"/>
    </source>
</evidence>
<dbReference type="AlphaFoldDB" id="M1AE03"/>
<name>M1AE03_SOLTU</name>
<dbReference type="PANTHER" id="PTHR34211:SF5">
    <property type="entry name" value="CALCINEURIN-LIKE PHOSPHOESTERASE DOMAIN-CONTAINING PROTEIN"/>
    <property type="match status" value="1"/>
</dbReference>
<accession>M1AE03</accession>
<dbReference type="EnsemblPlants" id="PGSC0003DMT400020748">
    <property type="protein sequence ID" value="PGSC0003DMT400020748"/>
    <property type="gene ID" value="PGSC0003DMG400008030"/>
</dbReference>
<reference evidence="2" key="1">
    <citation type="journal article" date="2011" name="Nature">
        <title>Genome sequence and analysis of the tuber crop potato.</title>
        <authorList>
            <consortium name="The Potato Genome Sequencing Consortium"/>
        </authorList>
    </citation>
    <scope>NUCLEOTIDE SEQUENCE [LARGE SCALE GENOMIC DNA]</scope>
    <source>
        <strain evidence="2">cv. DM1-3 516 R44</strain>
    </source>
</reference>
<proteinExistence type="predicted"/>
<organism evidence="1 2">
    <name type="scientific">Solanum tuberosum</name>
    <name type="common">Potato</name>
    <dbReference type="NCBI Taxonomy" id="4113"/>
    <lineage>
        <taxon>Eukaryota</taxon>
        <taxon>Viridiplantae</taxon>
        <taxon>Streptophyta</taxon>
        <taxon>Embryophyta</taxon>
        <taxon>Tracheophyta</taxon>
        <taxon>Spermatophyta</taxon>
        <taxon>Magnoliopsida</taxon>
        <taxon>eudicotyledons</taxon>
        <taxon>Gunneridae</taxon>
        <taxon>Pentapetalae</taxon>
        <taxon>asterids</taxon>
        <taxon>lamiids</taxon>
        <taxon>Solanales</taxon>
        <taxon>Solanaceae</taxon>
        <taxon>Solanoideae</taxon>
        <taxon>Solaneae</taxon>
        <taxon>Solanum</taxon>
    </lineage>
</organism>
<protein>
    <submittedName>
        <fullName evidence="1">Hydrolase</fullName>
    </submittedName>
</protein>
<dbReference type="HOGENOM" id="CLU_191785_0_0_1"/>
<keyword evidence="2" id="KW-1185">Reference proteome</keyword>
<dbReference type="ExpressionAtlas" id="M1AE03">
    <property type="expression patterns" value="baseline and differential"/>
</dbReference>
<dbReference type="Proteomes" id="UP000011115">
    <property type="component" value="Unassembled WGS sequence"/>
</dbReference>
<sequence length="60" mass="7173">MILQVPKEWKLDPNWDGESKQPQEPSYLQKFPSKWRAKAPQQDPVNTVRIIDHFVIEQKE</sequence>
<dbReference type="PANTHER" id="PTHR34211">
    <property type="entry name" value="CALCINEURIN-LIKE METALLO-PHOSPHOESTERASE SUPERFAMILY PROTEIN"/>
    <property type="match status" value="1"/>
</dbReference>